<dbReference type="CDD" id="cd05271">
    <property type="entry name" value="NDUFA9_like_SDR_a"/>
    <property type="match status" value="1"/>
</dbReference>
<dbReference type="RefSeq" id="WP_132874390.1">
    <property type="nucleotide sequence ID" value="NZ_SMGG01000006.1"/>
</dbReference>
<name>A0A4R1K5M4_9BACT</name>
<comment type="caution">
    <text evidence="2">The sequence shown here is derived from an EMBL/GenBank/DDBJ whole genome shotgun (WGS) entry which is preliminary data.</text>
</comment>
<reference evidence="2 3" key="1">
    <citation type="submission" date="2019-03" db="EMBL/GenBank/DDBJ databases">
        <title>Genomic Encyclopedia of Type Strains, Phase IV (KMG-IV): sequencing the most valuable type-strain genomes for metagenomic binning, comparative biology and taxonomic classification.</title>
        <authorList>
            <person name="Goeker M."/>
        </authorList>
    </citation>
    <scope>NUCLEOTIDE SEQUENCE [LARGE SCALE GENOMIC DNA]</scope>
    <source>
        <strain evidence="2 3">DSM 24984</strain>
    </source>
</reference>
<accession>A0A4R1K5M4</accession>
<dbReference type="FunFam" id="3.40.50.720:FF:000702">
    <property type="entry name" value="NADH dehydrogenase (Ubiquinone)"/>
    <property type="match status" value="1"/>
</dbReference>
<evidence type="ECO:0000313" key="3">
    <source>
        <dbReference type="Proteomes" id="UP000294614"/>
    </source>
</evidence>
<proteinExistence type="predicted"/>
<dbReference type="SUPFAM" id="SSF51735">
    <property type="entry name" value="NAD(P)-binding Rossmann-fold domains"/>
    <property type="match status" value="1"/>
</dbReference>
<dbReference type="InterPro" id="IPR036291">
    <property type="entry name" value="NAD(P)-bd_dom_sf"/>
</dbReference>
<dbReference type="InterPro" id="IPR001509">
    <property type="entry name" value="Epimerase_deHydtase"/>
</dbReference>
<organism evidence="2 3">
    <name type="scientific">Seleniivibrio woodruffii</name>
    <dbReference type="NCBI Taxonomy" id="1078050"/>
    <lineage>
        <taxon>Bacteria</taxon>
        <taxon>Pseudomonadati</taxon>
        <taxon>Deferribacterota</taxon>
        <taxon>Deferribacteres</taxon>
        <taxon>Deferribacterales</taxon>
        <taxon>Geovibrionaceae</taxon>
        <taxon>Seleniivibrio</taxon>
    </lineage>
</organism>
<feature type="domain" description="NAD-dependent epimerase/dehydratase" evidence="1">
    <location>
        <begin position="4"/>
        <end position="202"/>
    </location>
</feature>
<dbReference type="PANTHER" id="PTHR12126:SF11">
    <property type="entry name" value="NADH DEHYDROGENASE [UBIQUINONE] 1 ALPHA SUBCOMPLEX SUBUNIT 9, MITOCHONDRIAL"/>
    <property type="match status" value="1"/>
</dbReference>
<dbReference type="AlphaFoldDB" id="A0A4R1K5M4"/>
<sequence length="295" mass="33091">MKKVLITGATGFVGNAVIESLNRHGYVPYALVRRGSEGKLKHPAVELYGDVLKPDTLKKAMHGMDAVIHLVGIIREQPSKWITFENMHTRASENVASAAAECGVKRFIHMSANGTRENAVSMYHITKCRGESAVMTKNLDYTIFRPSLIFGQRDAFINMLADYMKKTPVFSYFGDGSYPMQPVYVRDVADCFVKAIDNSETVGKTFGLCGPEVFTYKQLLQVISRALGKHHILLPVPEIFIKTAIGMFGKAEWFPITKDQFIMLKEGNVCSDDSAFRILGVERHRLEETVRSYLK</sequence>
<dbReference type="PANTHER" id="PTHR12126">
    <property type="entry name" value="NADH-UBIQUINONE OXIDOREDUCTASE 39 KDA SUBUNIT-RELATED"/>
    <property type="match status" value="1"/>
</dbReference>
<dbReference type="InterPro" id="IPR051207">
    <property type="entry name" value="ComplexI_NDUFA9_subunit"/>
</dbReference>
<dbReference type="OrthoDB" id="9776313at2"/>
<keyword evidence="3" id="KW-1185">Reference proteome</keyword>
<dbReference type="Proteomes" id="UP000294614">
    <property type="component" value="Unassembled WGS sequence"/>
</dbReference>
<evidence type="ECO:0000259" key="1">
    <source>
        <dbReference type="Pfam" id="PF01370"/>
    </source>
</evidence>
<protein>
    <submittedName>
        <fullName evidence="2">NADH dehydrogenase</fullName>
    </submittedName>
</protein>
<evidence type="ECO:0000313" key="2">
    <source>
        <dbReference type="EMBL" id="TCK59482.1"/>
    </source>
</evidence>
<gene>
    <name evidence="2" type="ORF">C8D98_2416</name>
</gene>
<dbReference type="Pfam" id="PF01370">
    <property type="entry name" value="Epimerase"/>
    <property type="match status" value="1"/>
</dbReference>
<dbReference type="EMBL" id="SMGG01000006">
    <property type="protein sequence ID" value="TCK59482.1"/>
    <property type="molecule type" value="Genomic_DNA"/>
</dbReference>
<dbReference type="GO" id="GO:0044877">
    <property type="term" value="F:protein-containing complex binding"/>
    <property type="evidence" value="ECO:0007669"/>
    <property type="project" value="TreeGrafter"/>
</dbReference>
<dbReference type="Gene3D" id="3.40.50.720">
    <property type="entry name" value="NAD(P)-binding Rossmann-like Domain"/>
    <property type="match status" value="1"/>
</dbReference>